<feature type="non-terminal residue" evidence="1">
    <location>
        <position position="1"/>
    </location>
</feature>
<dbReference type="EMBL" id="BARV01020188">
    <property type="protein sequence ID" value="GAI24560.1"/>
    <property type="molecule type" value="Genomic_DNA"/>
</dbReference>
<evidence type="ECO:0000313" key="1">
    <source>
        <dbReference type="EMBL" id="GAI24560.1"/>
    </source>
</evidence>
<dbReference type="PANTHER" id="PTHR44216:SF3">
    <property type="entry name" value="PROTEIN O-MANNOSYL-TRANSFERASE TMTC2"/>
    <property type="match status" value="1"/>
</dbReference>
<dbReference type="InterPro" id="IPR019734">
    <property type="entry name" value="TPR_rpt"/>
</dbReference>
<comment type="caution">
    <text evidence="1">The sequence shown here is derived from an EMBL/GenBank/DDBJ whole genome shotgun (WGS) entry which is preliminary data.</text>
</comment>
<reference evidence="1" key="1">
    <citation type="journal article" date="2014" name="Front. Microbiol.">
        <title>High frequency of phylogenetically diverse reductive dehalogenase-homologous genes in deep subseafloor sedimentary metagenomes.</title>
        <authorList>
            <person name="Kawai M."/>
            <person name="Futagami T."/>
            <person name="Toyoda A."/>
            <person name="Takaki Y."/>
            <person name="Nishi S."/>
            <person name="Hori S."/>
            <person name="Arai W."/>
            <person name="Tsubouchi T."/>
            <person name="Morono Y."/>
            <person name="Uchiyama I."/>
            <person name="Ito T."/>
            <person name="Fujiyama A."/>
            <person name="Inagaki F."/>
            <person name="Takami H."/>
        </authorList>
    </citation>
    <scope>NUCLEOTIDE SEQUENCE</scope>
    <source>
        <strain evidence="1">Expedition CK06-06</strain>
    </source>
</reference>
<dbReference type="PROSITE" id="PS50293">
    <property type="entry name" value="TPR_REGION"/>
    <property type="match status" value="2"/>
</dbReference>
<dbReference type="GO" id="GO:0005789">
    <property type="term" value="C:endoplasmic reticulum membrane"/>
    <property type="evidence" value="ECO:0007669"/>
    <property type="project" value="TreeGrafter"/>
</dbReference>
<dbReference type="Pfam" id="PF00515">
    <property type="entry name" value="TPR_1"/>
    <property type="match status" value="1"/>
</dbReference>
<proteinExistence type="predicted"/>
<dbReference type="InterPro" id="IPR052384">
    <property type="entry name" value="TMTC_O-mannosyltransferase"/>
</dbReference>
<accession>X1NCN7</accession>
<dbReference type="SUPFAM" id="SSF48452">
    <property type="entry name" value="TPR-like"/>
    <property type="match status" value="1"/>
</dbReference>
<name>X1NCN7_9ZZZZ</name>
<dbReference type="Pfam" id="PF13414">
    <property type="entry name" value="TPR_11"/>
    <property type="match status" value="1"/>
</dbReference>
<dbReference type="GO" id="GO:0000030">
    <property type="term" value="F:mannosyltransferase activity"/>
    <property type="evidence" value="ECO:0007669"/>
    <property type="project" value="TreeGrafter"/>
</dbReference>
<feature type="non-terminal residue" evidence="1">
    <location>
        <position position="276"/>
    </location>
</feature>
<protein>
    <submittedName>
        <fullName evidence="1">Uncharacterized protein</fullName>
    </submittedName>
</protein>
<dbReference type="PANTHER" id="PTHR44216">
    <property type="entry name" value="PROTEIN O-MANNOSYL-TRANSFERASE TMTC2"/>
    <property type="match status" value="1"/>
</dbReference>
<dbReference type="Pfam" id="PF13181">
    <property type="entry name" value="TPR_8"/>
    <property type="match status" value="1"/>
</dbReference>
<gene>
    <name evidence="1" type="ORF">S06H3_33764</name>
</gene>
<dbReference type="SMART" id="SM00028">
    <property type="entry name" value="TPR"/>
    <property type="match status" value="3"/>
</dbReference>
<dbReference type="InterPro" id="IPR011990">
    <property type="entry name" value="TPR-like_helical_dom_sf"/>
</dbReference>
<dbReference type="PROSITE" id="PS50005">
    <property type="entry name" value="TPR"/>
    <property type="match status" value="2"/>
</dbReference>
<dbReference type="Gene3D" id="1.25.40.10">
    <property type="entry name" value="Tetratricopeptide repeat domain"/>
    <property type="match status" value="2"/>
</dbReference>
<dbReference type="AlphaFoldDB" id="X1NCN7"/>
<sequence>YEHVHLNFKGTYFLAKTVFEQAQKILPPEWTKRQNANKRPILTKAECAEYLAYTNLDRQQIADKVLNVFIKKPPFTNQLYHKERVKQMEQNLKALRVYLAPEALRRTAVQYRQAIQKTPSDWRLRGKYGQLLMKGLKDFQAAAEQYRLMQKFLPHSYVGNIALGAVSRELGDLDEVIAQYMEAIRIKPTCIDAHYYVAWAYQKQGRMDKAIEYYSKTLRLQPDRVSAYNNLAEILYRKGKFKEAVETYHKGLLFVPDNPILHYNLGILLGRQGHRR</sequence>
<organism evidence="1">
    <name type="scientific">marine sediment metagenome</name>
    <dbReference type="NCBI Taxonomy" id="412755"/>
    <lineage>
        <taxon>unclassified sequences</taxon>
        <taxon>metagenomes</taxon>
        <taxon>ecological metagenomes</taxon>
    </lineage>
</organism>
<dbReference type="GO" id="GO:0035269">
    <property type="term" value="P:protein O-linked glycosylation via mannose"/>
    <property type="evidence" value="ECO:0007669"/>
    <property type="project" value="TreeGrafter"/>
</dbReference>